<dbReference type="EMBL" id="BCNO01000001">
    <property type="protein sequence ID" value="GAQ94521.1"/>
    <property type="molecule type" value="Genomic_DNA"/>
</dbReference>
<name>A0A0U9HPZ1_9BACT</name>
<dbReference type="Proteomes" id="UP000054976">
    <property type="component" value="Unassembled WGS sequence"/>
</dbReference>
<comment type="caution">
    <text evidence="1">The sequence shown here is derived from an EMBL/GenBank/DDBJ whole genome shotgun (WGS) entry which is preliminary data.</text>
</comment>
<keyword evidence="2" id="KW-1185">Reference proteome</keyword>
<proteinExistence type="predicted"/>
<gene>
    <name evidence="1" type="ORF">TAGGR_1705</name>
</gene>
<dbReference type="RefSeq" id="WP_059175967.1">
    <property type="nucleotide sequence ID" value="NZ_BCNO01000001.1"/>
</dbReference>
<dbReference type="AlphaFoldDB" id="A0A0U9HPZ1"/>
<accession>A0A0U9HPZ1</accession>
<sequence length="82" mass="9650">MRAKTNKNNLQGHDLAELLNIWSDTDESELYAGDGRKIEGDEKKEIMSIVRKMILTSPINYTCSIIDIERYRKIKKERTYEQ</sequence>
<reference evidence="2" key="1">
    <citation type="submission" date="2016-01" db="EMBL/GenBank/DDBJ databases">
        <title>Draft genome sequence of Thermodesulfovibrio aggregans strain TGE-P1.</title>
        <authorList>
            <person name="Sekiguchi Y."/>
            <person name="Ohashi A."/>
            <person name="Matsuura N."/>
            <person name="Tourlousse M.D."/>
        </authorList>
    </citation>
    <scope>NUCLEOTIDE SEQUENCE [LARGE SCALE GENOMIC DNA]</scope>
    <source>
        <strain evidence="2">TGE-P1</strain>
    </source>
</reference>
<evidence type="ECO:0000313" key="1">
    <source>
        <dbReference type="EMBL" id="GAQ94521.1"/>
    </source>
</evidence>
<organism evidence="1 2">
    <name type="scientific">Thermodesulfovibrio aggregans</name>
    <dbReference type="NCBI Taxonomy" id="86166"/>
    <lineage>
        <taxon>Bacteria</taxon>
        <taxon>Pseudomonadati</taxon>
        <taxon>Nitrospirota</taxon>
        <taxon>Thermodesulfovibrionia</taxon>
        <taxon>Thermodesulfovibrionales</taxon>
        <taxon>Thermodesulfovibrionaceae</taxon>
        <taxon>Thermodesulfovibrio</taxon>
    </lineage>
</organism>
<evidence type="ECO:0000313" key="2">
    <source>
        <dbReference type="Proteomes" id="UP000054976"/>
    </source>
</evidence>
<protein>
    <submittedName>
        <fullName evidence="1">Uncharacterized protein</fullName>
    </submittedName>
</protein>